<dbReference type="Gene3D" id="3.40.50.150">
    <property type="entry name" value="Vaccinia Virus protein VP39"/>
    <property type="match status" value="1"/>
</dbReference>
<dbReference type="AlphaFoldDB" id="A0A0L8V8E9"/>
<dbReference type="SUPFAM" id="SSF53335">
    <property type="entry name" value="S-adenosyl-L-methionine-dependent methyltransferases"/>
    <property type="match status" value="1"/>
</dbReference>
<reference evidence="4" key="1">
    <citation type="submission" date="2015-07" db="EMBL/GenBank/DDBJ databases">
        <title>Genome sequencing of Sunxiuqinia dokdonensis strain SK.</title>
        <authorList>
            <person name="Ahn S."/>
            <person name="Kim B.-C."/>
        </authorList>
    </citation>
    <scope>NUCLEOTIDE SEQUENCE [LARGE SCALE GENOMIC DNA]</scope>
    <source>
        <strain evidence="4">SK</strain>
    </source>
</reference>
<evidence type="ECO:0000256" key="1">
    <source>
        <dbReference type="SAM" id="Phobius"/>
    </source>
</evidence>
<organism evidence="3 4">
    <name type="scientific">Sunxiuqinia dokdonensis</name>
    <dbReference type="NCBI Taxonomy" id="1409788"/>
    <lineage>
        <taxon>Bacteria</taxon>
        <taxon>Pseudomonadati</taxon>
        <taxon>Bacteroidota</taxon>
        <taxon>Bacteroidia</taxon>
        <taxon>Marinilabiliales</taxon>
        <taxon>Prolixibacteraceae</taxon>
        <taxon>Sunxiuqinia</taxon>
    </lineage>
</organism>
<sequence length="274" mass="31534">MQYDPIKRSLGKVFNRHPFLRKIFYRLLDWLLLRSWHIRKELRKLKTQGLLQPVILDAGSGFGQYTYRMSRLFPQSNIVAADIKPEQIADCNQFFQQLGKADQVSFQYADLTQYTSPETYDLVLSIDVMEHIEEDTKVFENFYQSMKKGGVLLISTPSDQGGSDAHDHDHESDGVHGFIDEHVRDGYNIGDIEMKLKNAGFSRVEARYSYGTPGKISWRLSMKYPILMLGASKLFFVLLPFYYLLVFPFCALLNYLDVSNSHTTGTGLIVKAYK</sequence>
<dbReference type="InterPro" id="IPR029063">
    <property type="entry name" value="SAM-dependent_MTases_sf"/>
</dbReference>
<keyword evidence="4" id="KW-1185">Reference proteome</keyword>
<dbReference type="STRING" id="1409788.NC99_24940"/>
<evidence type="ECO:0000313" key="4">
    <source>
        <dbReference type="Proteomes" id="UP000036958"/>
    </source>
</evidence>
<evidence type="ECO:0000259" key="2">
    <source>
        <dbReference type="Pfam" id="PF13847"/>
    </source>
</evidence>
<feature type="domain" description="Methyltransferase" evidence="2">
    <location>
        <begin position="54"/>
        <end position="158"/>
    </location>
</feature>
<keyword evidence="1" id="KW-0812">Transmembrane</keyword>
<proteinExistence type="predicted"/>
<dbReference type="CDD" id="cd02440">
    <property type="entry name" value="AdoMet_MTases"/>
    <property type="match status" value="1"/>
</dbReference>
<dbReference type="GO" id="GO:0032259">
    <property type="term" value="P:methylation"/>
    <property type="evidence" value="ECO:0007669"/>
    <property type="project" value="UniProtKB-KW"/>
</dbReference>
<keyword evidence="3" id="KW-0489">Methyltransferase</keyword>
<keyword evidence="3" id="KW-0808">Transferase</keyword>
<dbReference type="OrthoDB" id="1523195at2"/>
<protein>
    <submittedName>
        <fullName evidence="3">Type 11 methyltransferase</fullName>
    </submittedName>
</protein>
<gene>
    <name evidence="3" type="ORF">NC99_24940</name>
</gene>
<dbReference type="InterPro" id="IPR025714">
    <property type="entry name" value="Methyltranfer_dom"/>
</dbReference>
<keyword evidence="1" id="KW-1133">Transmembrane helix</keyword>
<keyword evidence="1" id="KW-0472">Membrane</keyword>
<dbReference type="Proteomes" id="UP000036958">
    <property type="component" value="Unassembled WGS sequence"/>
</dbReference>
<dbReference type="GO" id="GO:0008168">
    <property type="term" value="F:methyltransferase activity"/>
    <property type="evidence" value="ECO:0007669"/>
    <property type="project" value="UniProtKB-KW"/>
</dbReference>
<accession>A0A0L8V8E9</accession>
<dbReference type="Pfam" id="PF13847">
    <property type="entry name" value="Methyltransf_31"/>
    <property type="match status" value="1"/>
</dbReference>
<evidence type="ECO:0000313" key="3">
    <source>
        <dbReference type="EMBL" id="KOH44709.1"/>
    </source>
</evidence>
<name>A0A0L8V8E9_9BACT</name>
<dbReference type="EMBL" id="LGIA01000155">
    <property type="protein sequence ID" value="KOH44709.1"/>
    <property type="molecule type" value="Genomic_DNA"/>
</dbReference>
<dbReference type="PANTHER" id="PTHR43861">
    <property type="entry name" value="TRANS-ACONITATE 2-METHYLTRANSFERASE-RELATED"/>
    <property type="match status" value="1"/>
</dbReference>
<dbReference type="RefSeq" id="WP_053183781.1">
    <property type="nucleotide sequence ID" value="NZ_LGIA01000155.1"/>
</dbReference>
<comment type="caution">
    <text evidence="3">The sequence shown here is derived from an EMBL/GenBank/DDBJ whole genome shotgun (WGS) entry which is preliminary data.</text>
</comment>
<feature type="transmembrane region" description="Helical" evidence="1">
    <location>
        <begin position="224"/>
        <end position="245"/>
    </location>
</feature>